<sequence length="59" mass="6525">MLGASAPGVAQNYSTHRNSPQKFKQVCTLTGRPRREWPLCCAVPRVRRPMSAGENVEAL</sequence>
<reference evidence="2 3" key="1">
    <citation type="submission" date="2019-05" db="EMBL/GenBank/DDBJ databases">
        <title>Another draft genome of Portunus trituberculatus and its Hox gene families provides insights of decapod evolution.</title>
        <authorList>
            <person name="Jeong J.-H."/>
            <person name="Song I."/>
            <person name="Kim S."/>
            <person name="Choi T."/>
            <person name="Kim D."/>
            <person name="Ryu S."/>
            <person name="Kim W."/>
        </authorList>
    </citation>
    <scope>NUCLEOTIDE SEQUENCE [LARGE SCALE GENOMIC DNA]</scope>
    <source>
        <tissue evidence="2">Muscle</tissue>
    </source>
</reference>
<evidence type="ECO:0000256" key="1">
    <source>
        <dbReference type="SAM" id="MobiDB-lite"/>
    </source>
</evidence>
<evidence type="ECO:0000313" key="2">
    <source>
        <dbReference type="EMBL" id="MPD06062.1"/>
    </source>
</evidence>
<proteinExistence type="predicted"/>
<evidence type="ECO:0000313" key="3">
    <source>
        <dbReference type="Proteomes" id="UP000324222"/>
    </source>
</evidence>
<keyword evidence="3" id="KW-1185">Reference proteome</keyword>
<protein>
    <submittedName>
        <fullName evidence="2">Uncharacterized protein</fullName>
    </submittedName>
</protein>
<accession>A0A5B7K6N3</accession>
<feature type="compositionally biased region" description="Polar residues" evidence="1">
    <location>
        <begin position="11"/>
        <end position="22"/>
    </location>
</feature>
<gene>
    <name evidence="2" type="ORF">E2C01_101843</name>
</gene>
<organism evidence="2 3">
    <name type="scientific">Portunus trituberculatus</name>
    <name type="common">Swimming crab</name>
    <name type="synonym">Neptunus trituberculatus</name>
    <dbReference type="NCBI Taxonomy" id="210409"/>
    <lineage>
        <taxon>Eukaryota</taxon>
        <taxon>Metazoa</taxon>
        <taxon>Ecdysozoa</taxon>
        <taxon>Arthropoda</taxon>
        <taxon>Crustacea</taxon>
        <taxon>Multicrustacea</taxon>
        <taxon>Malacostraca</taxon>
        <taxon>Eumalacostraca</taxon>
        <taxon>Eucarida</taxon>
        <taxon>Decapoda</taxon>
        <taxon>Pleocyemata</taxon>
        <taxon>Brachyura</taxon>
        <taxon>Eubrachyura</taxon>
        <taxon>Portunoidea</taxon>
        <taxon>Portunidae</taxon>
        <taxon>Portuninae</taxon>
        <taxon>Portunus</taxon>
    </lineage>
</organism>
<name>A0A5B7K6N3_PORTR</name>
<dbReference type="EMBL" id="VSRR010149264">
    <property type="protein sequence ID" value="MPD06062.1"/>
    <property type="molecule type" value="Genomic_DNA"/>
</dbReference>
<comment type="caution">
    <text evidence="2">The sequence shown here is derived from an EMBL/GenBank/DDBJ whole genome shotgun (WGS) entry which is preliminary data.</text>
</comment>
<dbReference type="Proteomes" id="UP000324222">
    <property type="component" value="Unassembled WGS sequence"/>
</dbReference>
<dbReference type="AlphaFoldDB" id="A0A5B7K6N3"/>
<feature type="region of interest" description="Disordered" evidence="1">
    <location>
        <begin position="1"/>
        <end position="22"/>
    </location>
</feature>